<evidence type="ECO:0000256" key="8">
    <source>
        <dbReference type="HAMAP-Rule" id="MF_00193"/>
    </source>
</evidence>
<proteinExistence type="inferred from homology"/>
<dbReference type="EC" id="6.3.1.5" evidence="8 10"/>
<dbReference type="Proteomes" id="UP000000323">
    <property type="component" value="Chromosome 1"/>
</dbReference>
<comment type="subunit">
    <text evidence="8">Homodimer.</text>
</comment>
<evidence type="ECO:0000313" key="12">
    <source>
        <dbReference type="EMBL" id="ACZ41908.1"/>
    </source>
</evidence>
<dbReference type="PANTHER" id="PTHR23090">
    <property type="entry name" value="NH 3 /GLUTAMINE-DEPENDENT NAD + SYNTHETASE"/>
    <property type="match status" value="1"/>
</dbReference>
<comment type="similarity">
    <text evidence="1 8 9">Belongs to the NAD synthetase family.</text>
</comment>
<feature type="binding site" description="in other chain" evidence="8">
    <location>
        <begin position="233"/>
        <end position="234"/>
    </location>
    <ligand>
        <name>deamido-NAD(+)</name>
        <dbReference type="ChEBI" id="CHEBI:58437"/>
        <note>ligand shared between two neighboring subunits</note>
    </ligand>
</feature>
<sequence>MDYRSLADDIATWIKSKVDEAGAKGIALNLSGGIDSATVAGLAVKAVGPDKVHTLILPIHSNPQDEEHARLVAEKFGLTPQKIDLSPVFDLLIQTLPEGSDLAKANLKPRLRMITIYYIANTNNLLVVGTGNKTEIMVGYYTKYGDGGVDILPIGGLYKKDVRELAKVLGVPEEIIAKPPSAGLWPGQTDEGEMGITYEQLDRALEALEKGERDGIPEDVFSMVQSMVRRSSHKRELPAIYSPVTS</sequence>
<dbReference type="RefSeq" id="WP_012874943.1">
    <property type="nucleotide sequence ID" value="NC_013525.1"/>
</dbReference>
<keyword evidence="2 8" id="KW-0436">Ligase</keyword>
<feature type="binding site" evidence="8">
    <location>
        <position position="135"/>
    </location>
    <ligand>
        <name>Mg(2+)</name>
        <dbReference type="ChEBI" id="CHEBI:18420"/>
    </ligand>
</feature>
<dbReference type="GO" id="GO:0003952">
    <property type="term" value="F:NAD+ synthase (glutamine-hydrolyzing) activity"/>
    <property type="evidence" value="ECO:0007669"/>
    <property type="project" value="InterPro"/>
</dbReference>
<comment type="function">
    <text evidence="8">Catalyzes the ATP-dependent amidation of deamido-NAD to form NAD. Uses ammonia as a nitrogen source.</text>
</comment>
<feature type="binding site" description="in other chain" evidence="8">
    <location>
        <position position="143"/>
    </location>
    <ligand>
        <name>deamido-NAD(+)</name>
        <dbReference type="ChEBI" id="CHEBI:58437"/>
        <note>ligand shared between two neighboring subunits</note>
    </ligand>
</feature>
<keyword evidence="4 8" id="KW-0547">Nucleotide-binding</keyword>
<keyword evidence="5 8" id="KW-0067">ATP-binding</keyword>
<keyword evidence="13" id="KW-1185">Reference proteome</keyword>
<comment type="caution">
    <text evidence="8">Lacks conserved residue(s) required for the propagation of feature annotation.</text>
</comment>
<dbReference type="InterPro" id="IPR003694">
    <property type="entry name" value="NAD_synthase"/>
</dbReference>
<dbReference type="GO" id="GO:0009435">
    <property type="term" value="P:NAD+ biosynthetic process"/>
    <property type="evidence" value="ECO:0007669"/>
    <property type="project" value="UniProtKB-UniRule"/>
</dbReference>
<dbReference type="AlphaFoldDB" id="D1CG52"/>
<dbReference type="InterPro" id="IPR022926">
    <property type="entry name" value="NH(3)-dep_NAD(+)_synth"/>
</dbReference>
<evidence type="ECO:0000313" key="13">
    <source>
        <dbReference type="Proteomes" id="UP000000323"/>
    </source>
</evidence>
<keyword evidence="7 8" id="KW-0520">NAD</keyword>
<dbReference type="InterPro" id="IPR022310">
    <property type="entry name" value="NAD/GMP_synthase"/>
</dbReference>
<feature type="binding site" evidence="8">
    <location>
        <position position="150"/>
    </location>
    <ligand>
        <name>deamido-NAD(+)</name>
        <dbReference type="ChEBI" id="CHEBI:58437"/>
        <note>ligand shared between two neighboring subunits</note>
    </ligand>
</feature>
<comment type="pathway">
    <text evidence="8">Cofactor biosynthesis; NAD(+) biosynthesis; NAD(+) from deamido-NAD(+) (ammonia route): step 1/1.</text>
</comment>
<feature type="binding site" evidence="8">
    <location>
        <position position="181"/>
    </location>
    <ligand>
        <name>ATP</name>
        <dbReference type="ChEBI" id="CHEBI:30616"/>
    </ligand>
</feature>
<evidence type="ECO:0000256" key="10">
    <source>
        <dbReference type="RuleBase" id="RU003812"/>
    </source>
</evidence>
<feature type="binding site" evidence="8">
    <location>
        <position position="35"/>
    </location>
    <ligand>
        <name>Mg(2+)</name>
        <dbReference type="ChEBI" id="CHEBI:18420"/>
    </ligand>
</feature>
<evidence type="ECO:0000259" key="11">
    <source>
        <dbReference type="Pfam" id="PF02540"/>
    </source>
</evidence>
<evidence type="ECO:0000256" key="5">
    <source>
        <dbReference type="ARBA" id="ARBA00022840"/>
    </source>
</evidence>
<dbReference type="PANTHER" id="PTHR23090:SF9">
    <property type="entry name" value="GLUTAMINE-DEPENDENT NAD(+) SYNTHETASE"/>
    <property type="match status" value="1"/>
</dbReference>
<feature type="binding site" description="in other chain" evidence="8">
    <location>
        <position position="110"/>
    </location>
    <ligand>
        <name>deamido-NAD(+)</name>
        <dbReference type="ChEBI" id="CHEBI:58437"/>
        <note>ligand shared between two neighboring subunits</note>
    </ligand>
</feature>
<dbReference type="eggNOG" id="COG0171">
    <property type="taxonomic scope" value="Bacteria"/>
</dbReference>
<dbReference type="Gene3D" id="3.40.50.620">
    <property type="entry name" value="HUPs"/>
    <property type="match status" value="1"/>
</dbReference>
<dbReference type="SUPFAM" id="SSF52402">
    <property type="entry name" value="Adenine nucleotide alpha hydrolases-like"/>
    <property type="match status" value="1"/>
</dbReference>
<dbReference type="GO" id="GO:0005737">
    <property type="term" value="C:cytoplasm"/>
    <property type="evidence" value="ECO:0007669"/>
    <property type="project" value="InterPro"/>
</dbReference>
<dbReference type="KEGG" id="ttr:Tter_0992"/>
<dbReference type="CDD" id="cd00553">
    <property type="entry name" value="NAD_synthase"/>
    <property type="match status" value="1"/>
</dbReference>
<dbReference type="NCBIfam" id="NF010587">
    <property type="entry name" value="PRK13980.1"/>
    <property type="match status" value="1"/>
</dbReference>
<reference evidence="13" key="1">
    <citation type="journal article" date="2010" name="Stand. Genomic Sci.">
        <title>Complete genome sequence of 'Thermobaculum terrenum' type strain (YNP1).</title>
        <authorList>
            <person name="Kiss H."/>
            <person name="Cleland D."/>
            <person name="Lapidus A."/>
            <person name="Lucas S."/>
            <person name="Glavina Del Rio T."/>
            <person name="Nolan M."/>
            <person name="Tice H."/>
            <person name="Han C."/>
            <person name="Goodwin L."/>
            <person name="Pitluck S."/>
            <person name="Liolios K."/>
            <person name="Ivanova N."/>
            <person name="Mavromatis K."/>
            <person name="Ovchinnikova G."/>
            <person name="Pati A."/>
            <person name="Chen A."/>
            <person name="Palaniappan K."/>
            <person name="Land M."/>
            <person name="Hauser L."/>
            <person name="Chang Y."/>
            <person name="Jeffries C."/>
            <person name="Lu M."/>
            <person name="Brettin T."/>
            <person name="Detter J."/>
            <person name="Goker M."/>
            <person name="Tindall B."/>
            <person name="Beck B."/>
            <person name="McDermott T."/>
            <person name="Woyke T."/>
            <person name="Bristow J."/>
            <person name="Eisen J."/>
            <person name="Markowitz V."/>
            <person name="Hugenholtz P."/>
            <person name="Kyrpides N."/>
            <person name="Klenk H."/>
            <person name="Cheng J."/>
        </authorList>
    </citation>
    <scope>NUCLEOTIDE SEQUENCE [LARGE SCALE GENOMIC DNA]</scope>
    <source>
        <strain evidence="13">ATCC BAA-798 / YNP1</strain>
    </source>
</reference>
<dbReference type="HAMAP" id="MF_00193">
    <property type="entry name" value="NadE_ammonia_dep"/>
    <property type="match status" value="1"/>
</dbReference>
<evidence type="ECO:0000256" key="9">
    <source>
        <dbReference type="RuleBase" id="RU003811"/>
    </source>
</evidence>
<name>D1CG52_THET1</name>
<protein>
    <recommendedName>
        <fullName evidence="8 10">NH(3)-dependent NAD(+) synthetase</fullName>
        <ecNumber evidence="8 10">6.3.1.5</ecNumber>
    </recommendedName>
</protein>
<keyword evidence="3 8" id="KW-0479">Metal-binding</keyword>
<evidence type="ECO:0000256" key="6">
    <source>
        <dbReference type="ARBA" id="ARBA00022842"/>
    </source>
</evidence>
<dbReference type="Pfam" id="PF02540">
    <property type="entry name" value="NAD_synthase"/>
    <property type="match status" value="1"/>
</dbReference>
<comment type="catalytic activity">
    <reaction evidence="8 10">
        <text>deamido-NAD(+) + NH4(+) + ATP = AMP + diphosphate + NAD(+) + H(+)</text>
        <dbReference type="Rhea" id="RHEA:21188"/>
        <dbReference type="ChEBI" id="CHEBI:15378"/>
        <dbReference type="ChEBI" id="CHEBI:28938"/>
        <dbReference type="ChEBI" id="CHEBI:30616"/>
        <dbReference type="ChEBI" id="CHEBI:33019"/>
        <dbReference type="ChEBI" id="CHEBI:57540"/>
        <dbReference type="ChEBI" id="CHEBI:58437"/>
        <dbReference type="ChEBI" id="CHEBI:456215"/>
        <dbReference type="EC" id="6.3.1.5"/>
    </reaction>
</comment>
<dbReference type="OrthoDB" id="9803818at2"/>
<evidence type="ECO:0000256" key="4">
    <source>
        <dbReference type="ARBA" id="ARBA00022741"/>
    </source>
</evidence>
<organism evidence="12 13">
    <name type="scientific">Thermobaculum terrenum (strain ATCC BAA-798 / CCMEE 7001 / YNP1)</name>
    <dbReference type="NCBI Taxonomy" id="525904"/>
    <lineage>
        <taxon>Bacteria</taxon>
        <taxon>Bacillati</taxon>
        <taxon>Chloroflexota</taxon>
        <taxon>Chloroflexia</taxon>
        <taxon>Candidatus Thermobaculales</taxon>
        <taxon>Candidatus Thermobaculaceae</taxon>
        <taxon>Thermobaculum</taxon>
    </lineage>
</organism>
<feature type="binding site" evidence="8">
    <location>
        <position position="130"/>
    </location>
    <ligand>
        <name>ATP</name>
        <dbReference type="ChEBI" id="CHEBI:30616"/>
    </ligand>
</feature>
<dbReference type="HOGENOM" id="CLU_059327_1_1_0"/>
<dbReference type="GO" id="GO:0008795">
    <property type="term" value="F:NAD+ synthase activity"/>
    <property type="evidence" value="ECO:0007669"/>
    <property type="project" value="UniProtKB-UniRule"/>
</dbReference>
<feature type="domain" description="NAD/GMP synthase" evidence="11">
    <location>
        <begin position="9"/>
        <end position="238"/>
    </location>
</feature>
<dbReference type="STRING" id="525904.Tter_0992"/>
<dbReference type="GO" id="GO:0004359">
    <property type="term" value="F:glutaminase activity"/>
    <property type="evidence" value="ECO:0007669"/>
    <property type="project" value="InterPro"/>
</dbReference>
<accession>D1CG52</accession>
<keyword evidence="6 8" id="KW-0460">Magnesium</keyword>
<dbReference type="FunFam" id="3.40.50.620:FF:000106">
    <property type="entry name" value="Glutamine-dependent NAD(+) synthetase"/>
    <property type="match status" value="1"/>
</dbReference>
<evidence type="ECO:0000256" key="1">
    <source>
        <dbReference type="ARBA" id="ARBA00005859"/>
    </source>
</evidence>
<dbReference type="EMBL" id="CP001825">
    <property type="protein sequence ID" value="ACZ41908.1"/>
    <property type="molecule type" value="Genomic_DNA"/>
</dbReference>
<evidence type="ECO:0000256" key="2">
    <source>
        <dbReference type="ARBA" id="ARBA00022598"/>
    </source>
</evidence>
<dbReference type="GO" id="GO:0005524">
    <property type="term" value="F:ATP binding"/>
    <property type="evidence" value="ECO:0007669"/>
    <property type="project" value="UniProtKB-UniRule"/>
</dbReference>
<gene>
    <name evidence="8" type="primary">nadE</name>
    <name evidence="12" type="ordered locus">Tter_0992</name>
</gene>
<dbReference type="UniPathway" id="UPA00253">
    <property type="reaction ID" value="UER00333"/>
</dbReference>
<dbReference type="NCBIfam" id="TIGR00552">
    <property type="entry name" value="nadE"/>
    <property type="match status" value="1"/>
</dbReference>
<evidence type="ECO:0000256" key="3">
    <source>
        <dbReference type="ARBA" id="ARBA00022723"/>
    </source>
</evidence>
<evidence type="ECO:0000256" key="7">
    <source>
        <dbReference type="ARBA" id="ARBA00023027"/>
    </source>
</evidence>
<dbReference type="GO" id="GO:0046872">
    <property type="term" value="F:metal ion binding"/>
    <property type="evidence" value="ECO:0007669"/>
    <property type="project" value="UniProtKB-KW"/>
</dbReference>
<feature type="binding site" evidence="8">
    <location>
        <position position="159"/>
    </location>
    <ligand>
        <name>ATP</name>
        <dbReference type="ChEBI" id="CHEBI:30616"/>
    </ligand>
</feature>
<dbReference type="InterPro" id="IPR014729">
    <property type="entry name" value="Rossmann-like_a/b/a_fold"/>
</dbReference>